<reference evidence="1 2" key="1">
    <citation type="submission" date="2017-11" db="EMBL/GenBank/DDBJ databases">
        <title>De-novo sequencing of pomegranate (Punica granatum L.) genome.</title>
        <authorList>
            <person name="Akparov Z."/>
            <person name="Amiraslanov A."/>
            <person name="Hajiyeva S."/>
            <person name="Abbasov M."/>
            <person name="Kaur K."/>
            <person name="Hamwieh A."/>
            <person name="Solovyev V."/>
            <person name="Salamov A."/>
            <person name="Braich B."/>
            <person name="Kosarev P."/>
            <person name="Mahmoud A."/>
            <person name="Hajiyev E."/>
            <person name="Babayeva S."/>
            <person name="Izzatullayeva V."/>
            <person name="Mammadov A."/>
            <person name="Mammadov A."/>
            <person name="Sharifova S."/>
            <person name="Ojaghi J."/>
            <person name="Eynullazada K."/>
            <person name="Bayramov B."/>
            <person name="Abdulazimova A."/>
            <person name="Shahmuradov I."/>
        </authorList>
    </citation>
    <scope>NUCLEOTIDE SEQUENCE [LARGE SCALE GENOMIC DNA]</scope>
    <source>
        <strain evidence="2">cv. AG2017</strain>
        <tissue evidence="1">Leaf</tissue>
    </source>
</reference>
<dbReference type="AlphaFoldDB" id="A0A2I0JXZ9"/>
<dbReference type="Proteomes" id="UP000233551">
    <property type="component" value="Unassembled WGS sequence"/>
</dbReference>
<proteinExistence type="predicted"/>
<sequence length="175" mass="19826">MGVSVGPRWSQRGLEKLRSRSVAPSSYMLRVTDALFMYAKRGFGQAQYRHVLLLWMTWWPGGSRVGFTLFGTVDSMTSITNQESETSRKSAVGVFSLFPKYIYVPGDRCVLRLSKTNLEALGVTGIGWYRPWALTFHQTSSWRENPLERGIFSHVRRSGGLNDVCSVIRRNFPGP</sequence>
<comment type="caution">
    <text evidence="1">The sequence shown here is derived from an EMBL/GenBank/DDBJ whole genome shotgun (WGS) entry which is preliminary data.</text>
</comment>
<name>A0A2I0JXZ9_PUNGR</name>
<accession>A0A2I0JXZ9</accession>
<protein>
    <submittedName>
        <fullName evidence="1">Uncharacterized protein</fullName>
    </submittedName>
</protein>
<keyword evidence="2" id="KW-1185">Reference proteome</keyword>
<organism evidence="1 2">
    <name type="scientific">Punica granatum</name>
    <name type="common">Pomegranate</name>
    <dbReference type="NCBI Taxonomy" id="22663"/>
    <lineage>
        <taxon>Eukaryota</taxon>
        <taxon>Viridiplantae</taxon>
        <taxon>Streptophyta</taxon>
        <taxon>Embryophyta</taxon>
        <taxon>Tracheophyta</taxon>
        <taxon>Spermatophyta</taxon>
        <taxon>Magnoliopsida</taxon>
        <taxon>eudicotyledons</taxon>
        <taxon>Gunneridae</taxon>
        <taxon>Pentapetalae</taxon>
        <taxon>rosids</taxon>
        <taxon>malvids</taxon>
        <taxon>Myrtales</taxon>
        <taxon>Lythraceae</taxon>
        <taxon>Punica</taxon>
    </lineage>
</organism>
<evidence type="ECO:0000313" key="1">
    <source>
        <dbReference type="EMBL" id="PKI61132.1"/>
    </source>
</evidence>
<gene>
    <name evidence="1" type="ORF">CRG98_018452</name>
</gene>
<evidence type="ECO:0000313" key="2">
    <source>
        <dbReference type="Proteomes" id="UP000233551"/>
    </source>
</evidence>
<dbReference type="EMBL" id="PGOL01001070">
    <property type="protein sequence ID" value="PKI61132.1"/>
    <property type="molecule type" value="Genomic_DNA"/>
</dbReference>